<comment type="caution">
    <text evidence="1">The sequence shown here is derived from an EMBL/GenBank/DDBJ whole genome shotgun (WGS) entry which is preliminary data.</text>
</comment>
<protein>
    <submittedName>
        <fullName evidence="1">Uncharacterized protein</fullName>
    </submittedName>
</protein>
<evidence type="ECO:0000313" key="1">
    <source>
        <dbReference type="EMBL" id="PIR95761.1"/>
    </source>
</evidence>
<accession>A0A2H0V9L8</accession>
<name>A0A2H0V9L8_9BACT</name>
<proteinExistence type="predicted"/>
<sequence length="124" mass="12716">MPYFVKGKFLIITAVFALNGIFLLSINTPAALAEVGDYNKSFNGTLNSSDWNNLPTDFVKTWAAATMTGPLGIGTTTAPASGLLVNGPIVASNFTGLYNGTLGAQNISAGAFGSNTGGGNYSFP</sequence>
<organism evidence="1 2">
    <name type="scientific">Candidatus Falkowbacteria bacterium CG10_big_fil_rev_8_21_14_0_10_37_18</name>
    <dbReference type="NCBI Taxonomy" id="1974562"/>
    <lineage>
        <taxon>Bacteria</taxon>
        <taxon>Candidatus Falkowiibacteriota</taxon>
    </lineage>
</organism>
<dbReference type="EMBL" id="PFAL01000008">
    <property type="protein sequence ID" value="PIR95761.1"/>
    <property type="molecule type" value="Genomic_DNA"/>
</dbReference>
<dbReference type="AlphaFoldDB" id="A0A2H0V9L8"/>
<gene>
    <name evidence="1" type="ORF">COT93_00505</name>
</gene>
<feature type="non-terminal residue" evidence="1">
    <location>
        <position position="124"/>
    </location>
</feature>
<dbReference type="Proteomes" id="UP000229972">
    <property type="component" value="Unassembled WGS sequence"/>
</dbReference>
<evidence type="ECO:0000313" key="2">
    <source>
        <dbReference type="Proteomes" id="UP000229972"/>
    </source>
</evidence>
<reference evidence="2" key="1">
    <citation type="submission" date="2017-09" db="EMBL/GenBank/DDBJ databases">
        <title>Depth-based differentiation of microbial function through sediment-hosted aquifers and enrichment of novel symbionts in the deep terrestrial subsurface.</title>
        <authorList>
            <person name="Probst A.J."/>
            <person name="Ladd B."/>
            <person name="Jarett J.K."/>
            <person name="Geller-Mcgrath D.E."/>
            <person name="Sieber C.M.K."/>
            <person name="Emerson J.B."/>
            <person name="Anantharaman K."/>
            <person name="Thomas B.C."/>
            <person name="Malmstrom R."/>
            <person name="Stieglmeier M."/>
            <person name="Klingl A."/>
            <person name="Woyke T."/>
            <person name="Ryan C.M."/>
            <person name="Banfield J.F."/>
        </authorList>
    </citation>
    <scope>NUCLEOTIDE SEQUENCE [LARGE SCALE GENOMIC DNA]</scope>
</reference>